<dbReference type="EMBL" id="DVHK01000118">
    <property type="protein sequence ID" value="HIR67574.1"/>
    <property type="molecule type" value="Genomic_DNA"/>
</dbReference>
<reference evidence="1" key="2">
    <citation type="journal article" date="2021" name="PeerJ">
        <title>Extensive microbial diversity within the chicken gut microbiome revealed by metagenomics and culture.</title>
        <authorList>
            <person name="Gilroy R."/>
            <person name="Ravi A."/>
            <person name="Getino M."/>
            <person name="Pursley I."/>
            <person name="Horton D.L."/>
            <person name="Alikhan N.F."/>
            <person name="Baker D."/>
            <person name="Gharbi K."/>
            <person name="Hall N."/>
            <person name="Watson M."/>
            <person name="Adriaenssens E.M."/>
            <person name="Foster-Nyarko E."/>
            <person name="Jarju S."/>
            <person name="Secka A."/>
            <person name="Antonio M."/>
            <person name="Oren A."/>
            <person name="Chaudhuri R.R."/>
            <person name="La Ragione R."/>
            <person name="Hildebrand F."/>
            <person name="Pallen M.J."/>
        </authorList>
    </citation>
    <scope>NUCLEOTIDE SEQUENCE</scope>
    <source>
        <strain evidence="1">ChiW16-3235</strain>
    </source>
</reference>
<proteinExistence type="predicted"/>
<comment type="caution">
    <text evidence="1">The sequence shown here is derived from an EMBL/GenBank/DDBJ whole genome shotgun (WGS) entry which is preliminary data.</text>
</comment>
<protein>
    <submittedName>
        <fullName evidence="1">Uncharacterized protein</fullName>
    </submittedName>
</protein>
<sequence length="87" mass="10000">MDKNSDLENALKKCAVGFDTSETVEEFAVQDGELKLVKRKVTRRDIPPDIKAVKMLLDGRRDGDLSDEELIAEREKLMKMLKEEDFD</sequence>
<gene>
    <name evidence="1" type="ORF">IAB94_05965</name>
</gene>
<name>A0A9D1E7K7_9FIRM</name>
<evidence type="ECO:0000313" key="1">
    <source>
        <dbReference type="EMBL" id="HIR67574.1"/>
    </source>
</evidence>
<accession>A0A9D1E7K7</accession>
<evidence type="ECO:0000313" key="2">
    <source>
        <dbReference type="Proteomes" id="UP000823913"/>
    </source>
</evidence>
<reference evidence="1" key="1">
    <citation type="submission" date="2020-10" db="EMBL/GenBank/DDBJ databases">
        <authorList>
            <person name="Gilroy R."/>
        </authorList>
    </citation>
    <scope>NUCLEOTIDE SEQUENCE</scope>
    <source>
        <strain evidence="1">ChiW16-3235</strain>
    </source>
</reference>
<organism evidence="1 2">
    <name type="scientific">Candidatus Coproplasma avicola</name>
    <dbReference type="NCBI Taxonomy" id="2840744"/>
    <lineage>
        <taxon>Bacteria</taxon>
        <taxon>Bacillati</taxon>
        <taxon>Bacillota</taxon>
        <taxon>Clostridia</taxon>
        <taxon>Eubacteriales</taxon>
        <taxon>Candidatus Coproplasma</taxon>
    </lineage>
</organism>
<dbReference type="Proteomes" id="UP000823913">
    <property type="component" value="Unassembled WGS sequence"/>
</dbReference>
<dbReference type="AlphaFoldDB" id="A0A9D1E7K7"/>